<dbReference type="InterPro" id="IPR013216">
    <property type="entry name" value="Methyltransf_11"/>
</dbReference>
<sequence>MDPRLLPLLSCPRHPTVTLTVEQVERVVNGAIVSGRLRCPVCATTYLIKDGILDMIGQHRPTSAAQVVNEVPVAAWAYERTWRPFALSLLSGEQFPLTRELKLITGLAGAERGGLMVDVGCSNGLYARALEHVRRQRGAGGFVVGIDLSMAMLQEAQRRARHEGLSISFIRASAQAMPFADGTVDALVMGGSLNEIGDIPAALSEWRRLLSPQGRGVMMSLVAASTPIGQGIQQLLASGGLQFPSLAELNHYFTAAGLRLRAQWQYGIVVFSVLQ</sequence>
<dbReference type="GO" id="GO:0032259">
    <property type="term" value="P:methylation"/>
    <property type="evidence" value="ECO:0007669"/>
    <property type="project" value="UniProtKB-KW"/>
</dbReference>
<dbReference type="InterPro" id="IPR005651">
    <property type="entry name" value="Trm112-like"/>
</dbReference>
<dbReference type="PANTHER" id="PTHR43591:SF24">
    <property type="entry name" value="2-METHOXY-6-POLYPRENYL-1,4-BENZOQUINOL METHYLASE, MITOCHONDRIAL"/>
    <property type="match status" value="1"/>
</dbReference>
<name>A9WAI5_CHLAA</name>
<dbReference type="eggNOG" id="COG2226">
    <property type="taxonomic scope" value="Bacteria"/>
</dbReference>
<dbReference type="GO" id="GO:0008757">
    <property type="term" value="F:S-adenosylmethionine-dependent methyltransferase activity"/>
    <property type="evidence" value="ECO:0007669"/>
    <property type="project" value="InterPro"/>
</dbReference>
<dbReference type="InParanoid" id="A9WAI5"/>
<dbReference type="CDD" id="cd02440">
    <property type="entry name" value="AdoMet_MTases"/>
    <property type="match status" value="1"/>
</dbReference>
<proteinExistence type="predicted"/>
<dbReference type="PANTHER" id="PTHR43591">
    <property type="entry name" value="METHYLTRANSFERASE"/>
    <property type="match status" value="1"/>
</dbReference>
<dbReference type="GO" id="GO:0008168">
    <property type="term" value="F:methyltransferase activity"/>
    <property type="evidence" value="ECO:0000318"/>
    <property type="project" value="GO_Central"/>
</dbReference>
<dbReference type="RefSeq" id="WP_012259428.1">
    <property type="nucleotide sequence ID" value="NC_010175.1"/>
</dbReference>
<reference evidence="3" key="1">
    <citation type="journal article" date="2011" name="BMC Genomics">
        <title>Complete genome sequence of the filamentous anoxygenic phototrophic bacterium Chloroflexus aurantiacus.</title>
        <authorList>
            <person name="Tang K.H."/>
            <person name="Barry K."/>
            <person name="Chertkov O."/>
            <person name="Dalin E."/>
            <person name="Han C.S."/>
            <person name="Hauser L.J."/>
            <person name="Honchak B.M."/>
            <person name="Karbach L.E."/>
            <person name="Land M.L."/>
            <person name="Lapidus A."/>
            <person name="Larimer F.W."/>
            <person name="Mikhailova N."/>
            <person name="Pitluck S."/>
            <person name="Pierson B.K."/>
            <person name="Blankenship R.E."/>
        </authorList>
    </citation>
    <scope>NUCLEOTIDE SEQUENCE [LARGE SCALE GENOMIC DNA]</scope>
    <source>
        <strain evidence="3">ATCC 29366 / DSM 635 / J-10-fl</strain>
    </source>
</reference>
<dbReference type="InterPro" id="IPR029063">
    <property type="entry name" value="SAM-dependent_MTases_sf"/>
</dbReference>
<accession>A9WAI5</accession>
<evidence type="ECO:0000313" key="2">
    <source>
        <dbReference type="EMBL" id="ABY36775.1"/>
    </source>
</evidence>
<gene>
    <name evidence="2" type="ordered locus">Caur_3591</name>
</gene>
<dbReference type="STRING" id="324602.Caur_3591"/>
<organism evidence="2 3">
    <name type="scientific">Chloroflexus aurantiacus (strain ATCC 29366 / DSM 635 / J-10-fl)</name>
    <dbReference type="NCBI Taxonomy" id="324602"/>
    <lineage>
        <taxon>Bacteria</taxon>
        <taxon>Bacillati</taxon>
        <taxon>Chloroflexota</taxon>
        <taxon>Chloroflexia</taxon>
        <taxon>Chloroflexales</taxon>
        <taxon>Chloroflexineae</taxon>
        <taxon>Chloroflexaceae</taxon>
        <taxon>Chloroflexus</taxon>
    </lineage>
</organism>
<dbReference type="eggNOG" id="COG2835">
    <property type="taxonomic scope" value="Bacteria"/>
</dbReference>
<dbReference type="HOGENOM" id="CLU_037990_11_1_0"/>
<dbReference type="Pfam" id="PF08241">
    <property type="entry name" value="Methyltransf_11"/>
    <property type="match status" value="1"/>
</dbReference>
<dbReference type="EnsemblBacteria" id="ABY36775">
    <property type="protein sequence ID" value="ABY36775"/>
    <property type="gene ID" value="Caur_3591"/>
</dbReference>
<dbReference type="KEGG" id="cau:Caur_3591"/>
<dbReference type="Gene3D" id="2.20.25.10">
    <property type="match status" value="1"/>
</dbReference>
<dbReference type="SMR" id="A9WAI5"/>
<evidence type="ECO:0000259" key="1">
    <source>
        <dbReference type="Pfam" id="PF08241"/>
    </source>
</evidence>
<dbReference type="Gene3D" id="3.40.50.150">
    <property type="entry name" value="Vaccinia Virus protein VP39"/>
    <property type="match status" value="1"/>
</dbReference>
<dbReference type="SUPFAM" id="SSF53335">
    <property type="entry name" value="S-adenosyl-L-methionine-dependent methyltransferases"/>
    <property type="match status" value="1"/>
</dbReference>
<keyword evidence="2" id="KW-0808">Transferase</keyword>
<protein>
    <submittedName>
        <fullName evidence="2">Methyltransferase type 11</fullName>
    </submittedName>
</protein>
<feature type="domain" description="Methyltransferase type 11" evidence="1">
    <location>
        <begin position="117"/>
        <end position="216"/>
    </location>
</feature>
<dbReference type="Pfam" id="PF03966">
    <property type="entry name" value="Trm112p"/>
    <property type="match status" value="1"/>
</dbReference>
<keyword evidence="3" id="KW-1185">Reference proteome</keyword>
<dbReference type="EMBL" id="CP000909">
    <property type="protein sequence ID" value="ABY36775.1"/>
    <property type="molecule type" value="Genomic_DNA"/>
</dbReference>
<keyword evidence="2" id="KW-0489">Methyltransferase</keyword>
<dbReference type="PATRIC" id="fig|324602.8.peg.4042"/>
<dbReference type="Proteomes" id="UP000002008">
    <property type="component" value="Chromosome"/>
</dbReference>
<dbReference type="AlphaFoldDB" id="A9WAI5"/>
<evidence type="ECO:0000313" key="3">
    <source>
        <dbReference type="Proteomes" id="UP000002008"/>
    </source>
</evidence>